<proteinExistence type="predicted"/>
<sequence>MSNSTTVRDCDPFSCPICYNVFPCPFLYNTLATASTNSAPASACHIPRPFYDRIYNDLVQTRVERNNFRALADARQVSQDHTVQRVAAQEVHIHSLERLVDVTRRSNGRLEDRVEEMYERACVMEARVEHRDERISELEARLRDMVVVVSKRDEEIAGLRWELEENEESDIDEDDKDEEEGDDADDEGSEEDDDEDDDENDEELFRTAREKILKRE</sequence>
<reference evidence="2" key="1">
    <citation type="submission" date="2020-04" db="EMBL/GenBank/DDBJ databases">
        <title>Genome Assembly and Annotation of Botryosphaeria dothidea sdau 11-99, a Latent Pathogen of Apple Fruit Ring Rot in China.</title>
        <authorList>
            <person name="Yu C."/>
            <person name="Diao Y."/>
            <person name="Lu Q."/>
            <person name="Zhao J."/>
            <person name="Cui S."/>
            <person name="Peng C."/>
            <person name="He B."/>
            <person name="Liu H."/>
        </authorList>
    </citation>
    <scope>NUCLEOTIDE SEQUENCE [LARGE SCALE GENOMIC DNA]</scope>
    <source>
        <strain evidence="2">Sdau11-99</strain>
    </source>
</reference>
<evidence type="ECO:0000256" key="1">
    <source>
        <dbReference type="SAM" id="MobiDB-lite"/>
    </source>
</evidence>
<dbReference type="EMBL" id="WWBZ02000062">
    <property type="protein sequence ID" value="KAF4303062.1"/>
    <property type="molecule type" value="Genomic_DNA"/>
</dbReference>
<gene>
    <name evidence="2" type="ORF">GTA08_BOTSDO08988</name>
</gene>
<dbReference type="AlphaFoldDB" id="A0A8H4IKW2"/>
<name>A0A8H4IKW2_9PEZI</name>
<accession>A0A8H4IKW2</accession>
<feature type="compositionally biased region" description="Basic and acidic residues" evidence="1">
    <location>
        <begin position="203"/>
        <end position="216"/>
    </location>
</feature>
<comment type="caution">
    <text evidence="2">The sequence shown here is derived from an EMBL/GenBank/DDBJ whole genome shotgun (WGS) entry which is preliminary data.</text>
</comment>
<feature type="region of interest" description="Disordered" evidence="1">
    <location>
        <begin position="160"/>
        <end position="216"/>
    </location>
</feature>
<organism evidence="2 3">
    <name type="scientific">Botryosphaeria dothidea</name>
    <dbReference type="NCBI Taxonomy" id="55169"/>
    <lineage>
        <taxon>Eukaryota</taxon>
        <taxon>Fungi</taxon>
        <taxon>Dikarya</taxon>
        <taxon>Ascomycota</taxon>
        <taxon>Pezizomycotina</taxon>
        <taxon>Dothideomycetes</taxon>
        <taxon>Dothideomycetes incertae sedis</taxon>
        <taxon>Botryosphaeriales</taxon>
        <taxon>Botryosphaeriaceae</taxon>
        <taxon>Botryosphaeria</taxon>
    </lineage>
</organism>
<keyword evidence="3" id="KW-1185">Reference proteome</keyword>
<dbReference type="Proteomes" id="UP000572817">
    <property type="component" value="Unassembled WGS sequence"/>
</dbReference>
<feature type="compositionally biased region" description="Acidic residues" evidence="1">
    <location>
        <begin position="164"/>
        <end position="202"/>
    </location>
</feature>
<evidence type="ECO:0000313" key="3">
    <source>
        <dbReference type="Proteomes" id="UP000572817"/>
    </source>
</evidence>
<evidence type="ECO:0000313" key="2">
    <source>
        <dbReference type="EMBL" id="KAF4303062.1"/>
    </source>
</evidence>
<protein>
    <submittedName>
        <fullName evidence="2">Uncharacterized protein</fullName>
    </submittedName>
</protein>